<feature type="non-terminal residue" evidence="1">
    <location>
        <position position="1"/>
    </location>
</feature>
<evidence type="ECO:0000313" key="2">
    <source>
        <dbReference type="Proteomes" id="UP000257109"/>
    </source>
</evidence>
<dbReference type="STRING" id="157652.A0A371I9B3"/>
<reference evidence="1" key="1">
    <citation type="submission" date="2018-05" db="EMBL/GenBank/DDBJ databases">
        <title>Draft genome of Mucuna pruriens seed.</title>
        <authorList>
            <person name="Nnadi N.E."/>
            <person name="Vos R."/>
            <person name="Hasami M.H."/>
            <person name="Devisetty U.K."/>
            <person name="Aguiy J.C."/>
        </authorList>
    </citation>
    <scope>NUCLEOTIDE SEQUENCE [LARGE SCALE GENOMIC DNA]</scope>
    <source>
        <strain evidence="1">JCA_2017</strain>
    </source>
</reference>
<gene>
    <name evidence="1" type="ORF">CR513_03667</name>
</gene>
<sequence>MESSDSKPAVAEEPVISKGTNCSTHLCSNEGLEELEYEEIEAVLTFLSLFPPSLVSLPFCQKPAELTAPLLSGTPAPVPLKKPLIRFQSVKYAKYQSKRLYYNTRVLPHY</sequence>
<keyword evidence="2" id="KW-1185">Reference proteome</keyword>
<dbReference type="Proteomes" id="UP000257109">
    <property type="component" value="Unassembled WGS sequence"/>
</dbReference>
<comment type="caution">
    <text evidence="1">The sequence shown here is derived from an EMBL/GenBank/DDBJ whole genome shotgun (WGS) entry which is preliminary data.</text>
</comment>
<evidence type="ECO:0000313" key="1">
    <source>
        <dbReference type="EMBL" id="RDY11637.1"/>
    </source>
</evidence>
<proteinExistence type="predicted"/>
<protein>
    <submittedName>
        <fullName evidence="1">Uncharacterized protein</fullName>
    </submittedName>
</protein>
<organism evidence="1 2">
    <name type="scientific">Mucuna pruriens</name>
    <name type="common">Velvet bean</name>
    <name type="synonym">Dolichos pruriens</name>
    <dbReference type="NCBI Taxonomy" id="157652"/>
    <lineage>
        <taxon>Eukaryota</taxon>
        <taxon>Viridiplantae</taxon>
        <taxon>Streptophyta</taxon>
        <taxon>Embryophyta</taxon>
        <taxon>Tracheophyta</taxon>
        <taxon>Spermatophyta</taxon>
        <taxon>Magnoliopsida</taxon>
        <taxon>eudicotyledons</taxon>
        <taxon>Gunneridae</taxon>
        <taxon>Pentapetalae</taxon>
        <taxon>rosids</taxon>
        <taxon>fabids</taxon>
        <taxon>Fabales</taxon>
        <taxon>Fabaceae</taxon>
        <taxon>Papilionoideae</taxon>
        <taxon>50 kb inversion clade</taxon>
        <taxon>NPAAA clade</taxon>
        <taxon>indigoferoid/millettioid clade</taxon>
        <taxon>Phaseoleae</taxon>
        <taxon>Mucuna</taxon>
    </lineage>
</organism>
<dbReference type="AlphaFoldDB" id="A0A371I9B3"/>
<dbReference type="EMBL" id="QJKJ01000603">
    <property type="protein sequence ID" value="RDY11637.1"/>
    <property type="molecule type" value="Genomic_DNA"/>
</dbReference>
<accession>A0A371I9B3</accession>
<name>A0A371I9B3_MUCPR</name>